<dbReference type="OrthoDB" id="8062037at2759"/>
<evidence type="ECO:0000313" key="3">
    <source>
        <dbReference type="EMBL" id="CEG38163.1"/>
    </source>
</evidence>
<evidence type="ECO:0000256" key="2">
    <source>
        <dbReference type="SAM" id="Phobius"/>
    </source>
</evidence>
<protein>
    <submittedName>
        <fullName evidence="3">Uncharacterized protein</fullName>
    </submittedName>
</protein>
<accession>A0A0N7L4A9</accession>
<dbReference type="GeneID" id="36403306"/>
<feature type="coiled-coil region" evidence="1">
    <location>
        <begin position="436"/>
        <end position="483"/>
    </location>
</feature>
<keyword evidence="1" id="KW-0175">Coiled coil</keyword>
<keyword evidence="2" id="KW-0812">Transmembrane</keyword>
<dbReference type="EMBL" id="CCYD01000321">
    <property type="protein sequence ID" value="CEG38163.1"/>
    <property type="molecule type" value="Genomic_DNA"/>
</dbReference>
<evidence type="ECO:0000256" key="1">
    <source>
        <dbReference type="SAM" id="Coils"/>
    </source>
</evidence>
<dbReference type="Proteomes" id="UP000054928">
    <property type="component" value="Unassembled WGS sequence"/>
</dbReference>
<organism evidence="3 4">
    <name type="scientific">Plasmopara halstedii</name>
    <name type="common">Downy mildew of sunflower</name>
    <dbReference type="NCBI Taxonomy" id="4781"/>
    <lineage>
        <taxon>Eukaryota</taxon>
        <taxon>Sar</taxon>
        <taxon>Stramenopiles</taxon>
        <taxon>Oomycota</taxon>
        <taxon>Peronosporomycetes</taxon>
        <taxon>Peronosporales</taxon>
        <taxon>Peronosporaceae</taxon>
        <taxon>Plasmopara</taxon>
    </lineage>
</organism>
<dbReference type="PANTHER" id="PTHR47026">
    <property type="entry name" value="PIGMENTOSA GTPASE REGULATOR-LIKE PROTEIN, PUTATIVE-RELATED"/>
    <property type="match status" value="1"/>
</dbReference>
<feature type="coiled-coil region" evidence="1">
    <location>
        <begin position="179"/>
        <end position="228"/>
    </location>
</feature>
<feature type="transmembrane region" description="Helical" evidence="2">
    <location>
        <begin position="271"/>
        <end position="294"/>
    </location>
</feature>
<keyword evidence="2" id="KW-1133">Transmembrane helix</keyword>
<dbReference type="PANTHER" id="PTHR47026:SF2">
    <property type="entry name" value="FLAGELLAR ASSOCIATED PROTEIN"/>
    <property type="match status" value="1"/>
</dbReference>
<feature type="coiled-coil region" evidence="1">
    <location>
        <begin position="29"/>
        <end position="56"/>
    </location>
</feature>
<dbReference type="AlphaFoldDB" id="A0A0N7L4A9"/>
<keyword evidence="2" id="KW-0472">Membrane</keyword>
<evidence type="ECO:0000313" key="4">
    <source>
        <dbReference type="Proteomes" id="UP000054928"/>
    </source>
</evidence>
<sequence>MTDVEDSAVNDFLLILEEHRKNCERLGKYVEAEVAKKRLEELKVHEENRRKEAMRSRQIAERLGVEEAHTLEFQQFNVIWDQTMEAYERNVETLIVKMNEKQKTELLEFQKKLLEKSHKPKFSKDLLNLRRIEEHLARQKDYGEAHKIRLKSEALEAWELERWRHLKQQEMFQREATYKQRQKQDLDALQKRIQSGREEQKKQRQIDLERLLQRYQNIKAELQQQQNLERIRHEKSAQRPLLRSIQRGSGRYFSSTIVPETEAKGPPFARYFWYTTGIMLGIPSVIGGVFIYNLQTDDEFYYHFNNRYPDLISLINRYVPLNESLLELAKREDIGPIGSTEELMNETTQVVAKLQSGQEVRIQVLGSASQKEIETLASKESSQPNDPVVSIIFDEGENKEKRMMVPTTQEAWPPAPRITWGSAASLQKTKKPIDSVKELRLQIEEIRSQQAAIEESKFAGRDIDEADEEIAVLEQRKIALKEQLPPKRFLWIF</sequence>
<name>A0A0N7L4A9_PLAHL</name>
<reference evidence="4" key="1">
    <citation type="submission" date="2014-09" db="EMBL/GenBank/DDBJ databases">
        <authorList>
            <person name="Sharma Rahul"/>
            <person name="Thines Marco"/>
        </authorList>
    </citation>
    <scope>NUCLEOTIDE SEQUENCE [LARGE SCALE GENOMIC DNA]</scope>
</reference>
<proteinExistence type="predicted"/>
<keyword evidence="4" id="KW-1185">Reference proteome</keyword>
<dbReference type="RefSeq" id="XP_024574532.1">
    <property type="nucleotide sequence ID" value="XM_024723568.1"/>
</dbReference>